<dbReference type="PROSITE" id="PS50928">
    <property type="entry name" value="ABC_TM1"/>
    <property type="match status" value="1"/>
</dbReference>
<keyword evidence="6 7" id="KW-0472">Membrane</keyword>
<evidence type="ECO:0000313" key="10">
    <source>
        <dbReference type="Proteomes" id="UP001500621"/>
    </source>
</evidence>
<evidence type="ECO:0000256" key="1">
    <source>
        <dbReference type="ARBA" id="ARBA00004651"/>
    </source>
</evidence>
<feature type="transmembrane region" description="Helical" evidence="7">
    <location>
        <begin position="158"/>
        <end position="179"/>
    </location>
</feature>
<sequence length="346" mass="36470">MVVDLLTDGAARTAEAAPARIGRLGPVLRTVRVLSLLVAVAVGAFVLVAASPVDPVDAYVGADLAAVGPEQRAQIEERWGLGDPPLERFAAWAGNVVTGDLGTSQIYGLPVTTVIADRFAASLSLMALAWLLSGVVGFGLGLLAGMRAGTWVDRVLSWWAYLLASAPTFWVGLLLLYVFSVSLQWTPVCCAAPIGTLPGEASLLERLHHLLLPALTLSLVAVSPVLLHTRQATIEARESDYVAFARAQGDRGTGLVLHRVVRNAAGPALMLQFAALSELFGGSLLAEQVFTYPGLGEATTQAALRQDVPLLLGIALFTAVFVFAGNALGDVVHRRVDPRARREVAA</sequence>
<evidence type="ECO:0000256" key="5">
    <source>
        <dbReference type="ARBA" id="ARBA00022989"/>
    </source>
</evidence>
<comment type="similarity">
    <text evidence="7">Belongs to the binding-protein-dependent transport system permease family.</text>
</comment>
<keyword evidence="3" id="KW-1003">Cell membrane</keyword>
<feature type="transmembrane region" description="Helical" evidence="7">
    <location>
        <begin position="30"/>
        <end position="50"/>
    </location>
</feature>
<dbReference type="SUPFAM" id="SSF161098">
    <property type="entry name" value="MetI-like"/>
    <property type="match status" value="1"/>
</dbReference>
<dbReference type="PANTHER" id="PTHR43163">
    <property type="entry name" value="DIPEPTIDE TRANSPORT SYSTEM PERMEASE PROTEIN DPPB-RELATED"/>
    <property type="match status" value="1"/>
</dbReference>
<feature type="transmembrane region" description="Helical" evidence="7">
    <location>
        <begin position="310"/>
        <end position="332"/>
    </location>
</feature>
<feature type="transmembrane region" description="Helical" evidence="7">
    <location>
        <begin position="207"/>
        <end position="227"/>
    </location>
</feature>
<organism evidence="9 10">
    <name type="scientific">Nocardioides nanhaiensis</name>
    <dbReference type="NCBI Taxonomy" id="1476871"/>
    <lineage>
        <taxon>Bacteria</taxon>
        <taxon>Bacillati</taxon>
        <taxon>Actinomycetota</taxon>
        <taxon>Actinomycetes</taxon>
        <taxon>Propionibacteriales</taxon>
        <taxon>Nocardioidaceae</taxon>
        <taxon>Nocardioides</taxon>
    </lineage>
</organism>
<dbReference type="Gene3D" id="1.10.3720.10">
    <property type="entry name" value="MetI-like"/>
    <property type="match status" value="1"/>
</dbReference>
<keyword evidence="4 7" id="KW-0812">Transmembrane</keyword>
<feature type="transmembrane region" description="Helical" evidence="7">
    <location>
        <begin position="269"/>
        <end position="290"/>
    </location>
</feature>
<keyword evidence="5 7" id="KW-1133">Transmembrane helix</keyword>
<dbReference type="InterPro" id="IPR000515">
    <property type="entry name" value="MetI-like"/>
</dbReference>
<comment type="subcellular location">
    <subcellularLocation>
        <location evidence="1 7">Cell membrane</location>
        <topology evidence="1 7">Multi-pass membrane protein</topology>
    </subcellularLocation>
</comment>
<keyword evidence="10" id="KW-1185">Reference proteome</keyword>
<accession>A0ABP8W5V9</accession>
<feature type="transmembrane region" description="Helical" evidence="7">
    <location>
        <begin position="119"/>
        <end position="146"/>
    </location>
</feature>
<proteinExistence type="inferred from homology"/>
<dbReference type="PANTHER" id="PTHR43163:SF3">
    <property type="entry name" value="PEPTIDE ABC TRANSPORTER PERMEASE PROTEIN"/>
    <property type="match status" value="1"/>
</dbReference>
<dbReference type="InterPro" id="IPR035906">
    <property type="entry name" value="MetI-like_sf"/>
</dbReference>
<feature type="domain" description="ABC transmembrane type-1" evidence="8">
    <location>
        <begin position="119"/>
        <end position="329"/>
    </location>
</feature>
<protein>
    <submittedName>
        <fullName evidence="9">ABC transporter permease</fullName>
    </submittedName>
</protein>
<evidence type="ECO:0000313" key="9">
    <source>
        <dbReference type="EMBL" id="GAA4681209.1"/>
    </source>
</evidence>
<evidence type="ECO:0000256" key="3">
    <source>
        <dbReference type="ARBA" id="ARBA00022475"/>
    </source>
</evidence>
<keyword evidence="2 7" id="KW-0813">Transport</keyword>
<evidence type="ECO:0000256" key="4">
    <source>
        <dbReference type="ARBA" id="ARBA00022692"/>
    </source>
</evidence>
<evidence type="ECO:0000259" key="8">
    <source>
        <dbReference type="PROSITE" id="PS50928"/>
    </source>
</evidence>
<dbReference type="Pfam" id="PF00528">
    <property type="entry name" value="BPD_transp_1"/>
    <property type="match status" value="1"/>
</dbReference>
<reference evidence="10" key="1">
    <citation type="journal article" date="2019" name="Int. J. Syst. Evol. Microbiol.">
        <title>The Global Catalogue of Microorganisms (GCM) 10K type strain sequencing project: providing services to taxonomists for standard genome sequencing and annotation.</title>
        <authorList>
            <consortium name="The Broad Institute Genomics Platform"/>
            <consortium name="The Broad Institute Genome Sequencing Center for Infectious Disease"/>
            <person name="Wu L."/>
            <person name="Ma J."/>
        </authorList>
    </citation>
    <scope>NUCLEOTIDE SEQUENCE [LARGE SCALE GENOMIC DNA]</scope>
    <source>
        <strain evidence="10">JCM 18127</strain>
    </source>
</reference>
<evidence type="ECO:0000256" key="7">
    <source>
        <dbReference type="RuleBase" id="RU363032"/>
    </source>
</evidence>
<evidence type="ECO:0000256" key="6">
    <source>
        <dbReference type="ARBA" id="ARBA00023136"/>
    </source>
</evidence>
<dbReference type="EMBL" id="BAABIM010000002">
    <property type="protein sequence ID" value="GAA4681209.1"/>
    <property type="molecule type" value="Genomic_DNA"/>
</dbReference>
<dbReference type="CDD" id="cd06261">
    <property type="entry name" value="TM_PBP2"/>
    <property type="match status" value="1"/>
</dbReference>
<comment type="caution">
    <text evidence="9">The sequence shown here is derived from an EMBL/GenBank/DDBJ whole genome shotgun (WGS) entry which is preliminary data.</text>
</comment>
<dbReference type="Proteomes" id="UP001500621">
    <property type="component" value="Unassembled WGS sequence"/>
</dbReference>
<name>A0ABP8W5V9_9ACTN</name>
<evidence type="ECO:0000256" key="2">
    <source>
        <dbReference type="ARBA" id="ARBA00022448"/>
    </source>
</evidence>
<gene>
    <name evidence="9" type="ORF">GCM10023226_17990</name>
</gene>